<feature type="transmembrane region" description="Helical" evidence="1">
    <location>
        <begin position="173"/>
        <end position="193"/>
    </location>
</feature>
<name>A0A8J8W738_9EURO</name>
<comment type="caution">
    <text evidence="3">The sequence shown here is derived from an EMBL/GenBank/DDBJ whole genome shotgun (WGS) entry which is preliminary data.</text>
</comment>
<dbReference type="Pfam" id="PF01757">
    <property type="entry name" value="Acyl_transf_3"/>
    <property type="match status" value="1"/>
</dbReference>
<feature type="transmembrane region" description="Helical" evidence="1">
    <location>
        <begin position="205"/>
        <end position="225"/>
    </location>
</feature>
<feature type="transmembrane region" description="Helical" evidence="1">
    <location>
        <begin position="376"/>
        <end position="397"/>
    </location>
</feature>
<dbReference type="InterPro" id="IPR050879">
    <property type="entry name" value="Acyltransferase_3"/>
</dbReference>
<feature type="transmembrane region" description="Helical" evidence="1">
    <location>
        <begin position="245"/>
        <end position="264"/>
    </location>
</feature>
<keyword evidence="1" id="KW-0812">Transmembrane</keyword>
<feature type="transmembrane region" description="Helical" evidence="1">
    <location>
        <begin position="331"/>
        <end position="350"/>
    </location>
</feature>
<protein>
    <recommendedName>
        <fullName evidence="2">Acyltransferase 3 domain-containing protein</fullName>
    </recommendedName>
</protein>
<evidence type="ECO:0000256" key="1">
    <source>
        <dbReference type="SAM" id="Phobius"/>
    </source>
</evidence>
<dbReference type="Proteomes" id="UP000631181">
    <property type="component" value="Unassembled WGS sequence"/>
</dbReference>
<dbReference type="GO" id="GO:0016747">
    <property type="term" value="F:acyltransferase activity, transferring groups other than amino-acyl groups"/>
    <property type="evidence" value="ECO:0007669"/>
    <property type="project" value="InterPro"/>
</dbReference>
<dbReference type="PANTHER" id="PTHR23028:SF128">
    <property type="entry name" value="ACYLTRANSFERASE 3 DOMAIN-CONTAINING PROTEIN"/>
    <property type="match status" value="1"/>
</dbReference>
<evidence type="ECO:0000313" key="4">
    <source>
        <dbReference type="Proteomes" id="UP000631181"/>
    </source>
</evidence>
<keyword evidence="4" id="KW-1185">Reference proteome</keyword>
<evidence type="ECO:0000313" key="3">
    <source>
        <dbReference type="EMBL" id="KAF7716981.1"/>
    </source>
</evidence>
<feature type="transmembrane region" description="Helical" evidence="1">
    <location>
        <begin position="271"/>
        <end position="289"/>
    </location>
</feature>
<feature type="transmembrane region" description="Helical" evidence="1">
    <location>
        <begin position="54"/>
        <end position="74"/>
    </location>
</feature>
<sequence>MTNKYRANNWIDGLRGVAALVVVTYHVCSCFANWLNSPAMEEHGPVQVFQYPFLRLIVGGRSSVALFFLITGYVNSYGTRKRVRDGDAGLALVGLSKTTFTRTAKLVVPTNVALIIGWVVCQLNGYSVAAQVDSSWIRAGAVAPGPTLCSALSALFKNLTVFWHGGVGIYDHTYWTIPFFVKGSMVVYLTLLGTAYTQTRWTKSILVFLYIFAWSGGQSLADLNVYAGMLLAELSVDYGPRATSVISRASSISMIIFGLFIASFPDENVDWAPWSCAINNLAVLVVPAGGEVNRYVISVGITLFSFGVFFSQDARRVLSHPIMNFLGRISFPIYLIHNTLIRTILTWLVYRDSAMRDGLHPVDAEGNPKYLERGGILTFITGLPIFYAALFYTSYLWTIYVDPPCGRLVAWMSEKAFGETEGAGIAVKEEALKGALLS</sequence>
<feature type="domain" description="Acyltransferase 3" evidence="2">
    <location>
        <begin position="8"/>
        <end position="358"/>
    </location>
</feature>
<organism evidence="3 4">
    <name type="scientific">Penicillium ucsense</name>
    <dbReference type="NCBI Taxonomy" id="2839758"/>
    <lineage>
        <taxon>Eukaryota</taxon>
        <taxon>Fungi</taxon>
        <taxon>Dikarya</taxon>
        <taxon>Ascomycota</taxon>
        <taxon>Pezizomycotina</taxon>
        <taxon>Eurotiomycetes</taxon>
        <taxon>Eurotiomycetidae</taxon>
        <taxon>Eurotiales</taxon>
        <taxon>Aspergillaceae</taxon>
        <taxon>Penicillium</taxon>
    </lineage>
</organism>
<evidence type="ECO:0000259" key="2">
    <source>
        <dbReference type="Pfam" id="PF01757"/>
    </source>
</evidence>
<accession>A0A8J8W738</accession>
<keyword evidence="1" id="KW-1133">Transmembrane helix</keyword>
<dbReference type="EMBL" id="WIWV01000032">
    <property type="protein sequence ID" value="KAF7716981.1"/>
    <property type="molecule type" value="Genomic_DNA"/>
</dbReference>
<dbReference type="AlphaFoldDB" id="A0A8J8W738"/>
<dbReference type="InterPro" id="IPR002656">
    <property type="entry name" value="Acyl_transf_3_dom"/>
</dbReference>
<dbReference type="PANTHER" id="PTHR23028">
    <property type="entry name" value="ACETYLTRANSFERASE"/>
    <property type="match status" value="1"/>
</dbReference>
<keyword evidence="1" id="KW-0472">Membrane</keyword>
<feature type="transmembrane region" description="Helical" evidence="1">
    <location>
        <begin position="12"/>
        <end position="34"/>
    </location>
</feature>
<gene>
    <name evidence="3" type="ORF">PECM_004852</name>
</gene>
<dbReference type="OrthoDB" id="5405781at2759"/>
<feature type="transmembrane region" description="Helical" evidence="1">
    <location>
        <begin position="295"/>
        <end position="311"/>
    </location>
</feature>
<reference evidence="3" key="1">
    <citation type="journal article" date="2020" name="Front. Microbiol.">
        <title>Gene regulatory networks of Penicillium echinulatum 2HH and Penicillium oxalicum 114-2 inferred by a computational biology approach.</title>
        <authorList>
            <person name="Lenz A.R."/>
            <person name="Galan-Vasquez E."/>
            <person name="Balbinot E."/>
            <person name="De Abreu F.P."/>
            <person name="De Oliveira N.S."/>
            <person name="Da Rosa L.O."/>
            <person name="De Avila E Silva S."/>
            <person name="Camassola M."/>
            <person name="Dillon A.J.P."/>
            <person name="Perez-Rueda E."/>
        </authorList>
    </citation>
    <scope>NUCLEOTIDE SEQUENCE</scope>
    <source>
        <strain evidence="3">S1M29</strain>
    </source>
</reference>
<proteinExistence type="predicted"/>
<feature type="transmembrane region" description="Helical" evidence="1">
    <location>
        <begin position="106"/>
        <end position="126"/>
    </location>
</feature>